<dbReference type="FunFam" id="3.40.30.10:FF:000100">
    <property type="entry name" value="Glutathione S-transferase Z1"/>
    <property type="match status" value="1"/>
</dbReference>
<dbReference type="Gene3D" id="3.40.30.10">
    <property type="entry name" value="Glutaredoxin"/>
    <property type="match status" value="1"/>
</dbReference>
<dbReference type="NCBIfam" id="TIGR01262">
    <property type="entry name" value="maiA"/>
    <property type="match status" value="1"/>
</dbReference>
<dbReference type="CDD" id="cd03042">
    <property type="entry name" value="GST_N_Zeta"/>
    <property type="match status" value="1"/>
</dbReference>
<dbReference type="PROSITE" id="PS50405">
    <property type="entry name" value="GST_CTER"/>
    <property type="match status" value="1"/>
</dbReference>
<sequence>MASCGAEEPKKLKLYSYFRSSCSCRVRIALNLKGLKYEYKAVNLLKGEQSSPEFLKINPIGYVPVLVDEDIVVADSFAILLYLEEKYPQHPLLPCDLQKRAINYQAANIVSSSIQPLQNLDVLKYIEEKVSSDEKLVWVKYHIGKGFAALEKLLKDYAGKYATGDEVFLADLFLAPQIHGAIKRFNVDMAQFPLLSRLNEAYNELPAFLDAMPEKQPDAPVVAMS</sequence>
<dbReference type="InterPro" id="IPR004046">
    <property type="entry name" value="GST_C"/>
</dbReference>
<dbReference type="AlphaFoldDB" id="A0A5J5B466"/>
<dbReference type="InterPro" id="IPR004045">
    <property type="entry name" value="Glutathione_S-Trfase_N"/>
</dbReference>
<evidence type="ECO:0000256" key="2">
    <source>
        <dbReference type="ARBA" id="ARBA00012452"/>
    </source>
</evidence>
<keyword evidence="8" id="KW-1185">Reference proteome</keyword>
<dbReference type="Proteomes" id="UP000325577">
    <property type="component" value="Linkage Group LG16"/>
</dbReference>
<dbReference type="GO" id="GO:0006749">
    <property type="term" value="P:glutathione metabolic process"/>
    <property type="evidence" value="ECO:0007669"/>
    <property type="project" value="TreeGrafter"/>
</dbReference>
<name>A0A5J5B466_9ASTE</name>
<evidence type="ECO:0000313" key="8">
    <source>
        <dbReference type="Proteomes" id="UP000325577"/>
    </source>
</evidence>
<dbReference type="InterPro" id="IPR036249">
    <property type="entry name" value="Thioredoxin-like_sf"/>
</dbReference>
<evidence type="ECO:0000256" key="4">
    <source>
        <dbReference type="ARBA" id="ARBA00047960"/>
    </source>
</evidence>
<organism evidence="7 8">
    <name type="scientific">Nyssa sinensis</name>
    <dbReference type="NCBI Taxonomy" id="561372"/>
    <lineage>
        <taxon>Eukaryota</taxon>
        <taxon>Viridiplantae</taxon>
        <taxon>Streptophyta</taxon>
        <taxon>Embryophyta</taxon>
        <taxon>Tracheophyta</taxon>
        <taxon>Spermatophyta</taxon>
        <taxon>Magnoliopsida</taxon>
        <taxon>eudicotyledons</taxon>
        <taxon>Gunneridae</taxon>
        <taxon>Pentapetalae</taxon>
        <taxon>asterids</taxon>
        <taxon>Cornales</taxon>
        <taxon>Nyssaceae</taxon>
        <taxon>Nyssa</taxon>
    </lineage>
</organism>
<dbReference type="GO" id="GO:0009407">
    <property type="term" value="P:toxin catabolic process"/>
    <property type="evidence" value="ECO:0007669"/>
    <property type="project" value="UniProtKB-ARBA"/>
</dbReference>
<dbReference type="CDD" id="cd03191">
    <property type="entry name" value="GST_C_Zeta"/>
    <property type="match status" value="1"/>
</dbReference>
<dbReference type="PANTHER" id="PTHR42673:SF4">
    <property type="entry name" value="MALEYLACETOACETATE ISOMERASE"/>
    <property type="match status" value="1"/>
</dbReference>
<accession>A0A5J5B466</accession>
<dbReference type="InterPro" id="IPR010987">
    <property type="entry name" value="Glutathione-S-Trfase_C-like"/>
</dbReference>
<dbReference type="GO" id="GO:0005737">
    <property type="term" value="C:cytoplasm"/>
    <property type="evidence" value="ECO:0007669"/>
    <property type="project" value="InterPro"/>
</dbReference>
<dbReference type="InterPro" id="IPR040079">
    <property type="entry name" value="Glutathione_S-Trfase"/>
</dbReference>
<dbReference type="GO" id="GO:0004364">
    <property type="term" value="F:glutathione transferase activity"/>
    <property type="evidence" value="ECO:0007669"/>
    <property type="project" value="UniProtKB-EC"/>
</dbReference>
<dbReference type="OrthoDB" id="4951845at2759"/>
<evidence type="ECO:0000256" key="1">
    <source>
        <dbReference type="ARBA" id="ARBA00010007"/>
    </source>
</evidence>
<reference evidence="7 8" key="1">
    <citation type="submission" date="2019-09" db="EMBL/GenBank/DDBJ databases">
        <title>A chromosome-level genome assembly of the Chinese tupelo Nyssa sinensis.</title>
        <authorList>
            <person name="Yang X."/>
            <person name="Kang M."/>
            <person name="Yang Y."/>
            <person name="Xiong H."/>
            <person name="Wang M."/>
            <person name="Zhang Z."/>
            <person name="Wang Z."/>
            <person name="Wu H."/>
            <person name="Ma T."/>
            <person name="Liu J."/>
            <person name="Xi Z."/>
        </authorList>
    </citation>
    <scope>NUCLEOTIDE SEQUENCE [LARGE SCALE GENOMIC DNA]</scope>
    <source>
        <strain evidence="7">J267</strain>
        <tissue evidence="7">Leaf</tissue>
    </source>
</reference>
<dbReference type="SUPFAM" id="SSF47616">
    <property type="entry name" value="GST C-terminal domain-like"/>
    <property type="match status" value="1"/>
</dbReference>
<dbReference type="SFLD" id="SFLDG00358">
    <property type="entry name" value="Main_(cytGST)"/>
    <property type="match status" value="1"/>
</dbReference>
<dbReference type="Pfam" id="PF14497">
    <property type="entry name" value="GST_C_3"/>
    <property type="match status" value="1"/>
</dbReference>
<dbReference type="FunFam" id="1.20.1050.10:FF:000017">
    <property type="entry name" value="Maleylacetoacetate isomerase"/>
    <property type="match status" value="1"/>
</dbReference>
<dbReference type="EC" id="2.5.1.18" evidence="2"/>
<evidence type="ECO:0000313" key="7">
    <source>
        <dbReference type="EMBL" id="KAA8536662.1"/>
    </source>
</evidence>
<dbReference type="PROSITE" id="PS50404">
    <property type="entry name" value="GST_NTER"/>
    <property type="match status" value="1"/>
</dbReference>
<feature type="domain" description="GST C-terminal" evidence="6">
    <location>
        <begin position="96"/>
        <end position="221"/>
    </location>
</feature>
<dbReference type="InterPro" id="IPR036282">
    <property type="entry name" value="Glutathione-S-Trfase_C_sf"/>
</dbReference>
<dbReference type="GO" id="GO:0006559">
    <property type="term" value="P:L-phenylalanine catabolic process"/>
    <property type="evidence" value="ECO:0007669"/>
    <property type="project" value="TreeGrafter"/>
</dbReference>
<dbReference type="SUPFAM" id="SSF52833">
    <property type="entry name" value="Thioredoxin-like"/>
    <property type="match status" value="1"/>
</dbReference>
<dbReference type="InterPro" id="IPR034330">
    <property type="entry name" value="GST_Zeta_C"/>
</dbReference>
<protein>
    <recommendedName>
        <fullName evidence="2">glutathione transferase</fullName>
        <ecNumber evidence="2">2.5.1.18</ecNumber>
    </recommendedName>
</protein>
<evidence type="ECO:0000256" key="3">
    <source>
        <dbReference type="ARBA" id="ARBA00022679"/>
    </source>
</evidence>
<dbReference type="Gene3D" id="1.20.1050.10">
    <property type="match status" value="1"/>
</dbReference>
<evidence type="ECO:0000259" key="6">
    <source>
        <dbReference type="PROSITE" id="PS50405"/>
    </source>
</evidence>
<dbReference type="InterPro" id="IPR005955">
    <property type="entry name" value="GST_Zeta"/>
</dbReference>
<comment type="similarity">
    <text evidence="1">Belongs to the GST superfamily. Zeta family.</text>
</comment>
<gene>
    <name evidence="7" type="ORF">F0562_029140</name>
</gene>
<dbReference type="SFLD" id="SFLDS00019">
    <property type="entry name" value="Glutathione_Transferase_(cytos"/>
    <property type="match status" value="1"/>
</dbReference>
<evidence type="ECO:0000259" key="5">
    <source>
        <dbReference type="PROSITE" id="PS50404"/>
    </source>
</evidence>
<dbReference type="Pfam" id="PF02798">
    <property type="entry name" value="GST_N"/>
    <property type="match status" value="1"/>
</dbReference>
<comment type="catalytic activity">
    <reaction evidence="4">
        <text>RX + glutathione = an S-substituted glutathione + a halide anion + H(+)</text>
        <dbReference type="Rhea" id="RHEA:16437"/>
        <dbReference type="ChEBI" id="CHEBI:15378"/>
        <dbReference type="ChEBI" id="CHEBI:16042"/>
        <dbReference type="ChEBI" id="CHEBI:17792"/>
        <dbReference type="ChEBI" id="CHEBI:57925"/>
        <dbReference type="ChEBI" id="CHEBI:90779"/>
        <dbReference type="EC" id="2.5.1.18"/>
    </reaction>
</comment>
<dbReference type="GO" id="GO:0016034">
    <property type="term" value="F:maleylacetoacetate isomerase activity"/>
    <property type="evidence" value="ECO:0007669"/>
    <property type="project" value="TreeGrafter"/>
</dbReference>
<proteinExistence type="inferred from homology"/>
<dbReference type="InterPro" id="IPR034333">
    <property type="entry name" value="GST_Zeta_N"/>
</dbReference>
<keyword evidence="3" id="KW-0808">Transferase</keyword>
<feature type="domain" description="GST N-terminal" evidence="5">
    <location>
        <begin position="10"/>
        <end position="91"/>
    </location>
</feature>
<dbReference type="EMBL" id="CM018039">
    <property type="protein sequence ID" value="KAA8536662.1"/>
    <property type="molecule type" value="Genomic_DNA"/>
</dbReference>
<dbReference type="PANTHER" id="PTHR42673">
    <property type="entry name" value="MALEYLACETOACETATE ISOMERASE"/>
    <property type="match status" value="1"/>
</dbReference>